<keyword evidence="3" id="KW-1185">Reference proteome</keyword>
<dbReference type="PATRIC" id="fig|1123501.6.peg.1199"/>
<gene>
    <name evidence="2" type="ORF">Wenmar_01128</name>
</gene>
<keyword evidence="1" id="KW-0732">Signal</keyword>
<feature type="signal peptide" evidence="1">
    <location>
        <begin position="1"/>
        <end position="19"/>
    </location>
</feature>
<dbReference type="EMBL" id="AONG01000006">
    <property type="protein sequence ID" value="KIQ70170.1"/>
    <property type="molecule type" value="Genomic_DNA"/>
</dbReference>
<dbReference type="eggNOG" id="COG4991">
    <property type="taxonomic scope" value="Bacteria"/>
</dbReference>
<accession>A0A0D0NPI2</accession>
<name>A0A0D0NPI2_9RHOB</name>
<dbReference type="RefSeq" id="WP_018302907.1">
    <property type="nucleotide sequence ID" value="NZ_KB902288.1"/>
</dbReference>
<dbReference type="OrthoDB" id="8451772at2"/>
<organism evidence="2 3">
    <name type="scientific">Wenxinia marina DSM 24838</name>
    <dbReference type="NCBI Taxonomy" id="1123501"/>
    <lineage>
        <taxon>Bacteria</taxon>
        <taxon>Pseudomonadati</taxon>
        <taxon>Pseudomonadota</taxon>
        <taxon>Alphaproteobacteria</taxon>
        <taxon>Rhodobacterales</taxon>
        <taxon>Roseobacteraceae</taxon>
        <taxon>Wenxinia</taxon>
    </lineage>
</organism>
<comment type="caution">
    <text evidence="2">The sequence shown here is derived from an EMBL/GenBank/DDBJ whole genome shotgun (WGS) entry which is preliminary data.</text>
</comment>
<evidence type="ECO:0000313" key="3">
    <source>
        <dbReference type="Proteomes" id="UP000035100"/>
    </source>
</evidence>
<dbReference type="Proteomes" id="UP000035100">
    <property type="component" value="Unassembled WGS sequence"/>
</dbReference>
<dbReference type="PROSITE" id="PS51257">
    <property type="entry name" value="PROKAR_LIPOPROTEIN"/>
    <property type="match status" value="1"/>
</dbReference>
<dbReference type="STRING" id="1123501.Wenmar_01128"/>
<feature type="chain" id="PRO_5002217901" evidence="1">
    <location>
        <begin position="20"/>
        <end position="94"/>
    </location>
</feature>
<dbReference type="Gene3D" id="2.30.30.40">
    <property type="entry name" value="SH3 Domains"/>
    <property type="match status" value="1"/>
</dbReference>
<evidence type="ECO:0000256" key="1">
    <source>
        <dbReference type="SAM" id="SignalP"/>
    </source>
</evidence>
<evidence type="ECO:0000313" key="2">
    <source>
        <dbReference type="EMBL" id="KIQ70170.1"/>
    </source>
</evidence>
<dbReference type="AlphaFoldDB" id="A0A0D0NPI2"/>
<protein>
    <submittedName>
        <fullName evidence="2">Bacterial SH3 domain protein</fullName>
    </submittedName>
</protein>
<sequence>MPLRPAALCLALTVLAACGAPGGSRVTVGDTGDVEFLNLRTGPGLGYVVVLGLPEGTALTRQDCVTELGQLWCRVALAAAPAISGYVAADFLRE</sequence>
<reference evidence="2 3" key="1">
    <citation type="submission" date="2013-01" db="EMBL/GenBank/DDBJ databases">
        <authorList>
            <person name="Fiebig A."/>
            <person name="Goeker M."/>
            <person name="Klenk H.-P.P."/>
        </authorList>
    </citation>
    <scope>NUCLEOTIDE SEQUENCE [LARGE SCALE GENOMIC DNA]</scope>
    <source>
        <strain evidence="2 3">DSM 24838</strain>
    </source>
</reference>
<proteinExistence type="predicted"/>